<evidence type="ECO:0000313" key="7">
    <source>
        <dbReference type="Proteomes" id="UP000054937"/>
    </source>
</evidence>
<dbReference type="Proteomes" id="UP000054937">
    <property type="component" value="Unassembled WGS sequence"/>
</dbReference>
<dbReference type="InterPro" id="IPR006671">
    <property type="entry name" value="Cyclin_N"/>
</dbReference>
<dbReference type="Gene3D" id="1.10.472.10">
    <property type="entry name" value="Cyclin-like"/>
    <property type="match status" value="2"/>
</dbReference>
<evidence type="ECO:0000256" key="3">
    <source>
        <dbReference type="ARBA" id="ARBA00023306"/>
    </source>
</evidence>
<reference evidence="6 7" key="1">
    <citation type="journal article" date="2015" name="Sci. Rep.">
        <title>Genome of the facultative scuticociliatosis pathogen Pseudocohnilembus persalinus provides insight into its virulence through horizontal gene transfer.</title>
        <authorList>
            <person name="Xiong J."/>
            <person name="Wang G."/>
            <person name="Cheng J."/>
            <person name="Tian M."/>
            <person name="Pan X."/>
            <person name="Warren A."/>
            <person name="Jiang C."/>
            <person name="Yuan D."/>
            <person name="Miao W."/>
        </authorList>
    </citation>
    <scope>NUCLEOTIDE SEQUENCE [LARGE SCALE GENOMIC DNA]</scope>
    <source>
        <strain evidence="6">36N120E</strain>
    </source>
</reference>
<feature type="domain" description="Cyclin N-terminal" evidence="5">
    <location>
        <begin position="164"/>
        <end position="275"/>
    </location>
</feature>
<evidence type="ECO:0000259" key="5">
    <source>
        <dbReference type="Pfam" id="PF00134"/>
    </source>
</evidence>
<dbReference type="InterPro" id="IPR036915">
    <property type="entry name" value="Cyclin-like_sf"/>
</dbReference>
<dbReference type="OrthoDB" id="5590282at2759"/>
<dbReference type="InterPro" id="IPR039361">
    <property type="entry name" value="Cyclin"/>
</dbReference>
<gene>
    <name evidence="6" type="ORF">PPERSA_05967</name>
</gene>
<dbReference type="PIRSF" id="PIRSF001771">
    <property type="entry name" value="Cyclin_A_B_D_E"/>
    <property type="match status" value="1"/>
</dbReference>
<accession>A0A0V0R495</accession>
<dbReference type="AlphaFoldDB" id="A0A0V0R495"/>
<feature type="compositionally biased region" description="Basic and acidic residues" evidence="4">
    <location>
        <begin position="49"/>
        <end position="59"/>
    </location>
</feature>
<evidence type="ECO:0000313" key="6">
    <source>
        <dbReference type="EMBL" id="KRX09298.1"/>
    </source>
</evidence>
<dbReference type="Pfam" id="PF00134">
    <property type="entry name" value="Cyclin_N"/>
    <property type="match status" value="1"/>
</dbReference>
<sequence>MSSIGLQRSQSDKENFNMGDDQKKIIQRKLNQQNSLQPTFKDQTNLQARTEDGLNKDISRKLNAEKVKKNLNHDQQQMMYNGHMDNMKLRKSQSTQPQLLNNNNNNNNRNKHLLNLQKQKTVDLEHNLTQEFSQFHLGDNKIISKAEYKDQDNKDLVRFYSAEIMNHMKMKEPVTTPIHAMENHEIPVNLRAKMVDWMIEVLSSYKCSEQTFFMSVRIMDKYFAQSSKMFIACKYEEIYPMKLQVVYEKIAHKKLPIEVIKEKEAEILSVLNFELIGSTPYEYVMMVLYKSGLRDSLESKKNYDYLIKICIYLSKMILYDYDLVKDRQYSLLAGALIFVAFKIIEQIEANFKAEEQIRSVIKILNVKNDILIETAAKILTLAKSFDKQYPQLENLKKFNGFSLDEEKERN</sequence>
<keyword evidence="3" id="KW-0131">Cell cycle</keyword>
<comment type="caution">
    <text evidence="6">The sequence shown here is derived from an EMBL/GenBank/DDBJ whole genome shotgun (WGS) entry which is preliminary data.</text>
</comment>
<dbReference type="SUPFAM" id="SSF47954">
    <property type="entry name" value="Cyclin-like"/>
    <property type="match status" value="1"/>
</dbReference>
<keyword evidence="1" id="KW-0132">Cell division</keyword>
<feature type="region of interest" description="Disordered" evidence="4">
    <location>
        <begin position="90"/>
        <end position="109"/>
    </location>
</feature>
<dbReference type="GO" id="GO:0016538">
    <property type="term" value="F:cyclin-dependent protein serine/threonine kinase regulator activity"/>
    <property type="evidence" value="ECO:0007669"/>
    <property type="project" value="InterPro"/>
</dbReference>
<dbReference type="InParanoid" id="A0A0V0R495"/>
<keyword evidence="7" id="KW-1185">Reference proteome</keyword>
<evidence type="ECO:0000256" key="1">
    <source>
        <dbReference type="ARBA" id="ARBA00022618"/>
    </source>
</evidence>
<evidence type="ECO:0000256" key="4">
    <source>
        <dbReference type="SAM" id="MobiDB-lite"/>
    </source>
</evidence>
<feature type="region of interest" description="Disordered" evidence="4">
    <location>
        <begin position="31"/>
        <end position="59"/>
    </location>
</feature>
<dbReference type="GO" id="GO:0044772">
    <property type="term" value="P:mitotic cell cycle phase transition"/>
    <property type="evidence" value="ECO:0007669"/>
    <property type="project" value="InterPro"/>
</dbReference>
<proteinExistence type="predicted"/>
<evidence type="ECO:0000256" key="2">
    <source>
        <dbReference type="ARBA" id="ARBA00023127"/>
    </source>
</evidence>
<dbReference type="EMBL" id="LDAU01000053">
    <property type="protein sequence ID" value="KRX09298.1"/>
    <property type="molecule type" value="Genomic_DNA"/>
</dbReference>
<dbReference type="InterPro" id="IPR046965">
    <property type="entry name" value="Cyclin_A/B-like"/>
</dbReference>
<dbReference type="OMA" id="ITIKHKF"/>
<dbReference type="PROSITE" id="PS00292">
    <property type="entry name" value="CYCLINS"/>
    <property type="match status" value="1"/>
</dbReference>
<feature type="compositionally biased region" description="Low complexity" evidence="4">
    <location>
        <begin position="98"/>
        <end position="109"/>
    </location>
</feature>
<feature type="compositionally biased region" description="Polar residues" evidence="4">
    <location>
        <begin position="31"/>
        <end position="48"/>
    </location>
</feature>
<organism evidence="6 7">
    <name type="scientific">Pseudocohnilembus persalinus</name>
    <name type="common">Ciliate</name>
    <dbReference type="NCBI Taxonomy" id="266149"/>
    <lineage>
        <taxon>Eukaryota</taxon>
        <taxon>Sar</taxon>
        <taxon>Alveolata</taxon>
        <taxon>Ciliophora</taxon>
        <taxon>Intramacronucleata</taxon>
        <taxon>Oligohymenophorea</taxon>
        <taxon>Scuticociliatia</taxon>
        <taxon>Philasterida</taxon>
        <taxon>Pseudocohnilembidae</taxon>
        <taxon>Pseudocohnilembus</taxon>
    </lineage>
</organism>
<protein>
    <submittedName>
        <fullName evidence="6">Cyclin-like protein</fullName>
    </submittedName>
</protein>
<name>A0A0V0R495_PSEPJ</name>
<dbReference type="InterPro" id="IPR048258">
    <property type="entry name" value="Cyclins_cyclin-box"/>
</dbReference>
<dbReference type="GO" id="GO:0051301">
    <property type="term" value="P:cell division"/>
    <property type="evidence" value="ECO:0007669"/>
    <property type="project" value="UniProtKB-KW"/>
</dbReference>
<keyword evidence="2" id="KW-0195">Cyclin</keyword>
<dbReference type="PANTHER" id="PTHR10177">
    <property type="entry name" value="CYCLINS"/>
    <property type="match status" value="1"/>
</dbReference>